<evidence type="ECO:0000313" key="2">
    <source>
        <dbReference type="EMBL" id="QUV93212.1"/>
    </source>
</evidence>
<dbReference type="EMBL" id="CP072642">
    <property type="protein sequence ID" value="QUV93212.1"/>
    <property type="molecule type" value="Genomic_DNA"/>
</dbReference>
<organism evidence="2 3">
    <name type="scientific">Chloracidobacterium sp. N</name>
    <dbReference type="NCBI Taxonomy" id="2821540"/>
    <lineage>
        <taxon>Bacteria</taxon>
        <taxon>Pseudomonadati</taxon>
        <taxon>Acidobacteriota</taxon>
        <taxon>Terriglobia</taxon>
        <taxon>Terriglobales</taxon>
        <taxon>Acidobacteriaceae</taxon>
        <taxon>Chloracidobacterium</taxon>
        <taxon>Chloracidobacterium aggregatum</taxon>
    </lineage>
</organism>
<dbReference type="RefSeq" id="WP_211421610.1">
    <property type="nucleotide sequence ID" value="NZ_CP072642.1"/>
</dbReference>
<feature type="region of interest" description="Disordered" evidence="1">
    <location>
        <begin position="72"/>
        <end position="102"/>
    </location>
</feature>
<evidence type="ECO:0000313" key="3">
    <source>
        <dbReference type="Proteomes" id="UP000677668"/>
    </source>
</evidence>
<name>A0ABX8AY10_9BACT</name>
<dbReference type="Proteomes" id="UP000677668">
    <property type="component" value="Chromosome 1"/>
</dbReference>
<protein>
    <submittedName>
        <fullName evidence="2">Uncharacterized protein</fullName>
    </submittedName>
</protein>
<sequence>MPVNPVDAKKLALEKNTTDLRQMLEQSDELMRVVMEAGDLETAEKAAEEAARAAAALIVRKQGGVRELAKRVRERVAGDDESEDEAPSTTTGSEAPTPDTRS</sequence>
<gene>
    <name evidence="2" type="ORF">J8C05_07445</name>
</gene>
<keyword evidence="3" id="KW-1185">Reference proteome</keyword>
<proteinExistence type="predicted"/>
<reference evidence="2 3" key="1">
    <citation type="submission" date="2021-03" db="EMBL/GenBank/DDBJ databases">
        <title>Genomic and phenotypic characterization of Chloracidobacterium isolates provides evidence for multiple species.</title>
        <authorList>
            <person name="Saini M.K."/>
            <person name="Costas A.M.G."/>
            <person name="Tank M."/>
            <person name="Bryant D.A."/>
        </authorList>
    </citation>
    <scope>NUCLEOTIDE SEQUENCE [LARGE SCALE GENOMIC DNA]</scope>
    <source>
        <strain evidence="2 3">N</strain>
    </source>
</reference>
<evidence type="ECO:0000256" key="1">
    <source>
        <dbReference type="SAM" id="MobiDB-lite"/>
    </source>
</evidence>
<accession>A0ABX8AY10</accession>